<organism evidence="7 8">
    <name type="scientific">Oleiagrimonas soli</name>
    <dbReference type="NCBI Taxonomy" id="1543381"/>
    <lineage>
        <taxon>Bacteria</taxon>
        <taxon>Pseudomonadati</taxon>
        <taxon>Pseudomonadota</taxon>
        <taxon>Gammaproteobacteria</taxon>
        <taxon>Lysobacterales</taxon>
        <taxon>Rhodanobacteraceae</taxon>
        <taxon>Oleiagrimonas</taxon>
    </lineage>
</organism>
<feature type="signal peptide" evidence="6">
    <location>
        <begin position="1"/>
        <end position="22"/>
    </location>
</feature>
<keyword evidence="5 6" id="KW-0378">Hydrolase</keyword>
<comment type="similarity">
    <text evidence="1 6">Belongs to the peptidase S46 family.</text>
</comment>
<keyword evidence="8" id="KW-1185">Reference proteome</keyword>
<gene>
    <name evidence="7" type="ORF">LF63_0110785</name>
</gene>
<dbReference type="PANTHER" id="PTHR38469:SF1">
    <property type="entry name" value="PERIPLASMIC PEPTIDASE SUBFAMILY S1B"/>
    <property type="match status" value="1"/>
</dbReference>
<dbReference type="GO" id="GO:0070009">
    <property type="term" value="F:serine-type aminopeptidase activity"/>
    <property type="evidence" value="ECO:0007669"/>
    <property type="project" value="UniProtKB-UniRule"/>
</dbReference>
<evidence type="ECO:0000313" key="8">
    <source>
        <dbReference type="Proteomes" id="UP000029708"/>
    </source>
</evidence>
<keyword evidence="6" id="KW-0720">Serine protease</keyword>
<dbReference type="Pfam" id="PF10459">
    <property type="entry name" value="Peptidase_S46"/>
    <property type="match status" value="1"/>
</dbReference>
<dbReference type="InterPro" id="IPR019500">
    <property type="entry name" value="Pep_S46"/>
</dbReference>
<evidence type="ECO:0000256" key="3">
    <source>
        <dbReference type="ARBA" id="ARBA00022670"/>
    </source>
</evidence>
<evidence type="ECO:0000256" key="4">
    <source>
        <dbReference type="ARBA" id="ARBA00022729"/>
    </source>
</evidence>
<dbReference type="HOGENOM" id="CLU_013776_0_0_6"/>
<dbReference type="PANTHER" id="PTHR38469">
    <property type="entry name" value="PERIPLASMIC PEPTIDASE SUBFAMILY S1B"/>
    <property type="match status" value="1"/>
</dbReference>
<dbReference type="Proteomes" id="UP000029708">
    <property type="component" value="Unassembled WGS sequence"/>
</dbReference>
<dbReference type="InterPro" id="IPR009003">
    <property type="entry name" value="Peptidase_S1_PA"/>
</dbReference>
<name>A0A099CUI7_9GAMM</name>
<reference evidence="7 8" key="1">
    <citation type="submission" date="2014-09" db="EMBL/GenBank/DDBJ databases">
        <title>Xanthomonadaceae 3.5X direct submission.</title>
        <authorList>
            <person name="Fang T."/>
            <person name="Wang H."/>
        </authorList>
    </citation>
    <scope>NUCLEOTIDE SEQUENCE [LARGE SCALE GENOMIC DNA]</scope>
    <source>
        <strain evidence="7 8">3.5X</strain>
    </source>
</reference>
<sequence length="723" mass="80298">MRRLLIAAALTASLGMTQAAHADEGMWQPAQLPKLAKTLRAEGLKLDPKTLTDLTAYPMGAVVSLGFCTGSFVSPQGLIVTNHHCGYGTLQYNSTDKKNLIKDGFLAKTKAAELPGDPNLHIYVTESIRDVTGDIKAAIKPDMSPLDRFNAIDTAEKTLVKQCETSEDFRCDVYSFYGGYSYQLIKQREIKDVRMVYAPPESIGKYGGDVDNWMWPRHTGDFSYLRAYVAPDGHSAAYSKDNVPYQPKHWLKVNPKGLEAGDFAMVVGYPGSTNRYRLAEEVSDAVNWRYPTLLKVYGDLLGIIEKAGKADPKVAVTYASTVASINNGLKNFEGQLAGLNKADAVAAKREREAKLEQWLAAHPSAENRALSADIGKLRELIAQQRADRERDLDTNLATRGLLGTAIRLVRLADERTKPDLERDQGMQKRDEPRIKGSLEQLARRMDPGVDQQMLVYGLMRYVKLPADQRMHGLDAWLDGASDQAAIEKKVAALYAGTSMTTTEGRLKWFNADSKQIAASDDRMIELARALMPQIKQREQQDKAITGQFQTLRPRYMEAMLAWNRAEGRPIYPDANSSLRVTFGTVRGYSPKDAVEYLPFTTAEGILEKDTGKEPFDAPKPELEAIRAKAYDGYASKRIGSLPVDFLTDVDTTGGNSGSPTLDAHGQLVGLLFDGNWESVSSDWLFNPKLTRSIHVDVRYMLWVMHHLDHADNLLEEMGVPAKK</sequence>
<dbReference type="InterPro" id="IPR043504">
    <property type="entry name" value="Peptidase_S1_PA_chymotrypsin"/>
</dbReference>
<evidence type="ECO:0000256" key="5">
    <source>
        <dbReference type="ARBA" id="ARBA00022801"/>
    </source>
</evidence>
<feature type="chain" id="PRO_5023159329" description="Dipeptidyl-peptidase" evidence="6">
    <location>
        <begin position="23"/>
        <end position="723"/>
    </location>
</feature>
<evidence type="ECO:0000256" key="2">
    <source>
        <dbReference type="ARBA" id="ARBA00022438"/>
    </source>
</evidence>
<evidence type="ECO:0000256" key="1">
    <source>
        <dbReference type="ARBA" id="ARBA00010491"/>
    </source>
</evidence>
<evidence type="ECO:0000313" key="7">
    <source>
        <dbReference type="EMBL" id="KGI77356.1"/>
    </source>
</evidence>
<protein>
    <recommendedName>
        <fullName evidence="6">Dipeptidyl-peptidase</fullName>
        <ecNumber evidence="6">3.4.14.-</ecNumber>
    </recommendedName>
</protein>
<dbReference type="RefSeq" id="WP_043101697.1">
    <property type="nucleotide sequence ID" value="NZ_JACHET010000001.1"/>
</dbReference>
<comment type="caution">
    <text evidence="7">The sequence shown here is derived from an EMBL/GenBank/DDBJ whole genome shotgun (WGS) entry which is preliminary data.</text>
</comment>
<comment type="function">
    <text evidence="6">Catalyzes the removal of dipeptides from the N-terminus of oligopeptides.</text>
</comment>
<keyword evidence="4 6" id="KW-0732">Signal</keyword>
<keyword evidence="2 6" id="KW-0031">Aminopeptidase</keyword>
<dbReference type="FunFam" id="2.40.10.10:FF:000102">
    <property type="entry name" value="Dipeptidyl-peptidase 7"/>
    <property type="match status" value="1"/>
</dbReference>
<dbReference type="AlphaFoldDB" id="A0A099CUI7"/>
<keyword evidence="3 6" id="KW-0645">Protease</keyword>
<dbReference type="SUPFAM" id="SSF50494">
    <property type="entry name" value="Trypsin-like serine proteases"/>
    <property type="match status" value="1"/>
</dbReference>
<dbReference type="GO" id="GO:0043171">
    <property type="term" value="P:peptide catabolic process"/>
    <property type="evidence" value="ECO:0007669"/>
    <property type="project" value="UniProtKB-UniRule"/>
</dbReference>
<accession>A0A099CUI7</accession>
<proteinExistence type="inferred from homology"/>
<dbReference type="EC" id="3.4.14.-" evidence="6"/>
<evidence type="ECO:0000256" key="6">
    <source>
        <dbReference type="RuleBase" id="RU366067"/>
    </source>
</evidence>
<dbReference type="OrthoDB" id="9805367at2"/>
<dbReference type="EMBL" id="JROI01000012">
    <property type="protein sequence ID" value="KGI77356.1"/>
    <property type="molecule type" value="Genomic_DNA"/>
</dbReference>
<dbReference type="GO" id="GO:0008239">
    <property type="term" value="F:dipeptidyl-peptidase activity"/>
    <property type="evidence" value="ECO:0007669"/>
    <property type="project" value="UniProtKB-UniRule"/>
</dbReference>
<dbReference type="GO" id="GO:0006508">
    <property type="term" value="P:proteolysis"/>
    <property type="evidence" value="ECO:0007669"/>
    <property type="project" value="UniProtKB-KW"/>
</dbReference>
<dbReference type="STRING" id="1543381.LF63_0110785"/>
<dbReference type="Gene3D" id="2.40.10.10">
    <property type="entry name" value="Trypsin-like serine proteases"/>
    <property type="match status" value="1"/>
</dbReference>